<dbReference type="SUPFAM" id="SSF57802">
    <property type="entry name" value="Rubredoxin-like"/>
    <property type="match status" value="1"/>
</dbReference>
<dbReference type="AlphaFoldDB" id="A0A9D9NKA2"/>
<dbReference type="CDD" id="cd00350">
    <property type="entry name" value="rubredoxin_like"/>
    <property type="match status" value="1"/>
</dbReference>
<reference evidence="2" key="1">
    <citation type="submission" date="2020-10" db="EMBL/GenBank/DDBJ databases">
        <authorList>
            <person name="Gilroy R."/>
        </authorList>
    </citation>
    <scope>NUCLEOTIDE SEQUENCE</scope>
    <source>
        <strain evidence="2">6919</strain>
    </source>
</reference>
<dbReference type="InterPro" id="IPR024934">
    <property type="entry name" value="Rubredoxin-like_dom"/>
</dbReference>
<organism evidence="2 3">
    <name type="scientific">Candidatus Limisoma faecipullorum</name>
    <dbReference type="NCBI Taxonomy" id="2840854"/>
    <lineage>
        <taxon>Bacteria</taxon>
        <taxon>Pseudomonadati</taxon>
        <taxon>Bacteroidota</taxon>
        <taxon>Bacteroidia</taxon>
        <taxon>Bacteroidales</taxon>
        <taxon>Candidatus Limisoma</taxon>
    </lineage>
</organism>
<dbReference type="GO" id="GO:0005506">
    <property type="term" value="F:iron ion binding"/>
    <property type="evidence" value="ECO:0007669"/>
    <property type="project" value="InterPro"/>
</dbReference>
<evidence type="ECO:0000313" key="2">
    <source>
        <dbReference type="EMBL" id="MBO8476238.1"/>
    </source>
</evidence>
<feature type="domain" description="Rubredoxin-like" evidence="1">
    <location>
        <begin position="107"/>
        <end position="141"/>
    </location>
</feature>
<evidence type="ECO:0000259" key="1">
    <source>
        <dbReference type="PROSITE" id="PS50903"/>
    </source>
</evidence>
<gene>
    <name evidence="2" type="ORF">IAB88_04530</name>
</gene>
<proteinExistence type="predicted"/>
<accession>A0A9D9NKA2</accession>
<evidence type="ECO:0000313" key="3">
    <source>
        <dbReference type="Proteomes" id="UP000823598"/>
    </source>
</evidence>
<protein>
    <recommendedName>
        <fullName evidence="1">Rubredoxin-like domain-containing protein</fullName>
    </recommendedName>
</protein>
<dbReference type="EMBL" id="JADIMC010000053">
    <property type="protein sequence ID" value="MBO8476238.1"/>
    <property type="molecule type" value="Genomic_DNA"/>
</dbReference>
<dbReference type="Proteomes" id="UP000823598">
    <property type="component" value="Unassembled WGS sequence"/>
</dbReference>
<name>A0A9D9NKA2_9BACT</name>
<dbReference type="PROSITE" id="PS51257">
    <property type="entry name" value="PROKAR_LIPOPROTEIN"/>
    <property type="match status" value="1"/>
</dbReference>
<sequence>MKRTVYISCMIFVVLSFCGCTHNNGDIGPWFGQWKVERIDKDGMPDPDYEGDCLLRFQSSVVTVVLVTNNGYAESSSLKYGNWEETGGYMHFDFKEGLNTPLNKLHMDKFVCPVCGYVGQSLIGVWECPECGTSAGEFKVECDLKILIREGKEKQLQLVKDDGTVYTYYLVKW</sequence>
<dbReference type="PROSITE" id="PS50903">
    <property type="entry name" value="RUBREDOXIN_LIKE"/>
    <property type="match status" value="1"/>
</dbReference>
<reference evidence="2" key="2">
    <citation type="journal article" date="2021" name="PeerJ">
        <title>Extensive microbial diversity within the chicken gut microbiome revealed by metagenomics and culture.</title>
        <authorList>
            <person name="Gilroy R."/>
            <person name="Ravi A."/>
            <person name="Getino M."/>
            <person name="Pursley I."/>
            <person name="Horton D.L."/>
            <person name="Alikhan N.F."/>
            <person name="Baker D."/>
            <person name="Gharbi K."/>
            <person name="Hall N."/>
            <person name="Watson M."/>
            <person name="Adriaenssens E.M."/>
            <person name="Foster-Nyarko E."/>
            <person name="Jarju S."/>
            <person name="Secka A."/>
            <person name="Antonio M."/>
            <person name="Oren A."/>
            <person name="Chaudhuri R.R."/>
            <person name="La Ragione R."/>
            <person name="Hildebrand F."/>
            <person name="Pallen M.J."/>
        </authorList>
    </citation>
    <scope>NUCLEOTIDE SEQUENCE</scope>
    <source>
        <strain evidence="2">6919</strain>
    </source>
</reference>
<comment type="caution">
    <text evidence="2">The sequence shown here is derived from an EMBL/GenBank/DDBJ whole genome shotgun (WGS) entry which is preliminary data.</text>
</comment>